<gene>
    <name evidence="1" type="ORF">Poly21_56080</name>
</gene>
<name>A0A5C6B4Y5_9BACT</name>
<protein>
    <submittedName>
        <fullName evidence="1">Uncharacterized protein</fullName>
    </submittedName>
</protein>
<proteinExistence type="predicted"/>
<comment type="caution">
    <text evidence="1">The sequence shown here is derived from an EMBL/GenBank/DDBJ whole genome shotgun (WGS) entry which is preliminary data.</text>
</comment>
<organism evidence="1 2">
    <name type="scientific">Allorhodopirellula heiligendammensis</name>
    <dbReference type="NCBI Taxonomy" id="2714739"/>
    <lineage>
        <taxon>Bacteria</taxon>
        <taxon>Pseudomonadati</taxon>
        <taxon>Planctomycetota</taxon>
        <taxon>Planctomycetia</taxon>
        <taxon>Pirellulales</taxon>
        <taxon>Pirellulaceae</taxon>
        <taxon>Allorhodopirellula</taxon>
    </lineage>
</organism>
<evidence type="ECO:0000313" key="1">
    <source>
        <dbReference type="EMBL" id="TWU06541.1"/>
    </source>
</evidence>
<dbReference type="RefSeq" id="WP_146410022.1">
    <property type="nucleotide sequence ID" value="NZ_SJPU01000012.1"/>
</dbReference>
<dbReference type="Proteomes" id="UP000319908">
    <property type="component" value="Unassembled WGS sequence"/>
</dbReference>
<accession>A0A5C6B4Y5</accession>
<dbReference type="AlphaFoldDB" id="A0A5C6B4Y5"/>
<reference evidence="1 2" key="1">
    <citation type="journal article" date="2020" name="Antonie Van Leeuwenhoek">
        <title>Rhodopirellula heiligendammensis sp. nov., Rhodopirellula pilleata sp. nov., and Rhodopirellula solitaria sp. nov. isolated from natural or artificial marine surfaces in Northern Germany and California, USA, and emended description of the genus Rhodopirellula.</title>
        <authorList>
            <person name="Kallscheuer N."/>
            <person name="Wiegand S."/>
            <person name="Jogler M."/>
            <person name="Boedeker C."/>
            <person name="Peeters S.H."/>
            <person name="Rast P."/>
            <person name="Heuer A."/>
            <person name="Jetten M.S.M."/>
            <person name="Rohde M."/>
            <person name="Jogler C."/>
        </authorList>
    </citation>
    <scope>NUCLEOTIDE SEQUENCE [LARGE SCALE GENOMIC DNA]</scope>
    <source>
        <strain evidence="1 2">Poly21</strain>
    </source>
</reference>
<dbReference type="OrthoDB" id="276198at2"/>
<dbReference type="EMBL" id="SJPU01000012">
    <property type="protein sequence ID" value="TWU06541.1"/>
    <property type="molecule type" value="Genomic_DNA"/>
</dbReference>
<evidence type="ECO:0000313" key="2">
    <source>
        <dbReference type="Proteomes" id="UP000319908"/>
    </source>
</evidence>
<sequence length="147" mass="15937">MTPNLSLFLGACIDLGLDPSAWIYADDSGHRLTLPAASGKLGPIVVHDDGDEFIVDVGTIHHTHFRGFQYPDTTDVFRAAIDAARFVLALMSDGVCVTVDYLDGRCICSSHFFLDSENLTPDTIGNSRAGIRGGNIHTERFLWSGPV</sequence>
<keyword evidence="2" id="KW-1185">Reference proteome</keyword>